<feature type="region of interest" description="Disordered" evidence="4">
    <location>
        <begin position="245"/>
        <end position="264"/>
    </location>
</feature>
<proteinExistence type="predicted"/>
<keyword evidence="3" id="KW-0175">Coiled coil</keyword>
<dbReference type="AlphaFoldDB" id="A0A8H7ESV7"/>
<feature type="compositionally biased region" description="Polar residues" evidence="4">
    <location>
        <begin position="375"/>
        <end position="390"/>
    </location>
</feature>
<dbReference type="EMBL" id="JABAYA010000011">
    <property type="protein sequence ID" value="KAF7731195.1"/>
    <property type="molecule type" value="Genomic_DNA"/>
</dbReference>
<feature type="compositionally biased region" description="Basic and acidic residues" evidence="4">
    <location>
        <begin position="391"/>
        <end position="402"/>
    </location>
</feature>
<dbReference type="PANTHER" id="PTHR15398:SF4">
    <property type="entry name" value="BROMODOMAIN-CONTAINING PROTEIN 8 ISOFORM X1"/>
    <property type="match status" value="1"/>
</dbReference>
<evidence type="ECO:0000259" key="5">
    <source>
        <dbReference type="PROSITE" id="PS50014"/>
    </source>
</evidence>
<dbReference type="GO" id="GO:0035267">
    <property type="term" value="C:NuA4 histone acetyltransferase complex"/>
    <property type="evidence" value="ECO:0007669"/>
    <property type="project" value="TreeGrafter"/>
</dbReference>
<dbReference type="Pfam" id="PF00439">
    <property type="entry name" value="Bromodomain"/>
    <property type="match status" value="1"/>
</dbReference>
<dbReference type="SMART" id="SM00297">
    <property type="entry name" value="BROMO"/>
    <property type="match status" value="1"/>
</dbReference>
<evidence type="ECO:0000256" key="2">
    <source>
        <dbReference type="PROSITE-ProRule" id="PRU00035"/>
    </source>
</evidence>
<dbReference type="Proteomes" id="UP000605846">
    <property type="component" value="Unassembled WGS sequence"/>
</dbReference>
<sequence>MLNSSIRMHSCLLQYNLLVQELEAEKEQAKTDPSAQEDLPTVVELAKKLHVRRVQELQKAIRQDEAALMGLVSEIDEIRSGRWDANLANMVPTPTPAEEIPSSTAELPATSEEIPAASVPENKTVAAWMTDTESDNIGPQSVTSVDLLPVSFPQTQDTCETQTLAEMNKDVKDEDEKLITPMENVPLPEPLHSDIAQRPANIATSSTLEKTCQATPIEMNFPVAEISLLGHDKQDSITERTDPLVSTPLSITPADTPRNVETETSLDAEQDITILQEPEDKTKIDQQCIDVNEVEEDSKQAESALKHFEADVAPCPAEKADTPKQFDPIDQGEDPKYGGEDIAGSTYVSPSTTVQSAATSMDIDNFDPIVGGESNAATPTAMTPTSLASSSDRKRTREEQRQKSWQKNVNLLWQEIANHKNGTMFMNPIKESIAPRYYDVVKQPMDLKTIKNRVRDGVIKSTMEFERDIVLMLTNSLMYNKEGTEVYQMAHEMLGDALEQIRLFKAADSYSSANAPARKKPTIR</sequence>
<keyword evidence="1 2" id="KW-0103">Bromodomain</keyword>
<feature type="region of interest" description="Disordered" evidence="4">
    <location>
        <begin position="371"/>
        <end position="404"/>
    </location>
</feature>
<organism evidence="6 7">
    <name type="scientific">Apophysomyces ossiformis</name>
    <dbReference type="NCBI Taxonomy" id="679940"/>
    <lineage>
        <taxon>Eukaryota</taxon>
        <taxon>Fungi</taxon>
        <taxon>Fungi incertae sedis</taxon>
        <taxon>Mucoromycota</taxon>
        <taxon>Mucoromycotina</taxon>
        <taxon>Mucoromycetes</taxon>
        <taxon>Mucorales</taxon>
        <taxon>Mucorineae</taxon>
        <taxon>Mucoraceae</taxon>
        <taxon>Apophysomyces</taxon>
    </lineage>
</organism>
<reference evidence="6" key="1">
    <citation type="submission" date="2020-01" db="EMBL/GenBank/DDBJ databases">
        <title>Genome Sequencing of Three Apophysomyces-Like Fungal Strains Confirms a Novel Fungal Genus in the Mucoromycota with divergent Burkholderia-like Endosymbiotic Bacteria.</title>
        <authorList>
            <person name="Stajich J.E."/>
            <person name="Macias A.M."/>
            <person name="Carter-House D."/>
            <person name="Lovett B."/>
            <person name="Kasson L.R."/>
            <person name="Berry K."/>
            <person name="Grigoriev I."/>
            <person name="Chang Y."/>
            <person name="Spatafora J."/>
            <person name="Kasson M.T."/>
        </authorList>
    </citation>
    <scope>NUCLEOTIDE SEQUENCE</scope>
    <source>
        <strain evidence="6">NRRL A-21654</strain>
    </source>
</reference>
<dbReference type="SUPFAM" id="SSF47370">
    <property type="entry name" value="Bromodomain"/>
    <property type="match status" value="1"/>
</dbReference>
<feature type="coiled-coil region" evidence="3">
    <location>
        <begin position="12"/>
        <end position="74"/>
    </location>
</feature>
<evidence type="ECO:0000313" key="6">
    <source>
        <dbReference type="EMBL" id="KAF7731195.1"/>
    </source>
</evidence>
<evidence type="ECO:0000256" key="1">
    <source>
        <dbReference type="ARBA" id="ARBA00023117"/>
    </source>
</evidence>
<gene>
    <name evidence="6" type="ORF">EC973_000610</name>
</gene>
<evidence type="ECO:0000256" key="3">
    <source>
        <dbReference type="SAM" id="Coils"/>
    </source>
</evidence>
<dbReference type="PRINTS" id="PR00503">
    <property type="entry name" value="BROMODOMAIN"/>
</dbReference>
<dbReference type="GO" id="GO:0006325">
    <property type="term" value="P:chromatin organization"/>
    <property type="evidence" value="ECO:0007669"/>
    <property type="project" value="UniProtKB-ARBA"/>
</dbReference>
<dbReference type="Gene3D" id="1.20.920.10">
    <property type="entry name" value="Bromodomain-like"/>
    <property type="match status" value="1"/>
</dbReference>
<protein>
    <recommendedName>
        <fullName evidence="5">Bromo domain-containing protein</fullName>
    </recommendedName>
</protein>
<dbReference type="InterPro" id="IPR036427">
    <property type="entry name" value="Bromodomain-like_sf"/>
</dbReference>
<feature type="domain" description="Bromo" evidence="5">
    <location>
        <begin position="417"/>
        <end position="487"/>
    </location>
</feature>
<feature type="region of interest" description="Disordered" evidence="4">
    <location>
        <begin position="317"/>
        <end position="339"/>
    </location>
</feature>
<dbReference type="PROSITE" id="PS50014">
    <property type="entry name" value="BROMODOMAIN_2"/>
    <property type="match status" value="1"/>
</dbReference>
<comment type="caution">
    <text evidence="6">The sequence shown here is derived from an EMBL/GenBank/DDBJ whole genome shotgun (WGS) entry which is preliminary data.</text>
</comment>
<dbReference type="OrthoDB" id="1742084at2759"/>
<evidence type="ECO:0000313" key="7">
    <source>
        <dbReference type="Proteomes" id="UP000605846"/>
    </source>
</evidence>
<keyword evidence="7" id="KW-1185">Reference proteome</keyword>
<accession>A0A8H7ESV7</accession>
<dbReference type="PANTHER" id="PTHR15398">
    <property type="entry name" value="BROMODOMAIN-CONTAINING PROTEIN 8"/>
    <property type="match status" value="1"/>
</dbReference>
<name>A0A8H7ESV7_9FUNG</name>
<dbReference type="InterPro" id="IPR001487">
    <property type="entry name" value="Bromodomain"/>
</dbReference>
<evidence type="ECO:0000256" key="4">
    <source>
        <dbReference type="SAM" id="MobiDB-lite"/>
    </source>
</evidence>